<comment type="caution">
    <text evidence="1">The sequence shown here is derived from an EMBL/GenBank/DDBJ whole genome shotgun (WGS) entry which is preliminary data.</text>
</comment>
<protein>
    <submittedName>
        <fullName evidence="1">Uncharacterized protein</fullName>
    </submittedName>
</protein>
<gene>
    <name evidence="1" type="ORF">C0Q88_07635</name>
</gene>
<organism evidence="1 2">
    <name type="scientific">Ralstonia pickettii</name>
    <name type="common">Burkholderia pickettii</name>
    <dbReference type="NCBI Taxonomy" id="329"/>
    <lineage>
        <taxon>Bacteria</taxon>
        <taxon>Pseudomonadati</taxon>
        <taxon>Pseudomonadota</taxon>
        <taxon>Betaproteobacteria</taxon>
        <taxon>Burkholderiales</taxon>
        <taxon>Burkholderiaceae</taxon>
        <taxon>Ralstonia</taxon>
    </lineage>
</organism>
<dbReference type="AlphaFoldDB" id="A0A2N4TXV1"/>
<accession>A0A2N4TXV1</accession>
<evidence type="ECO:0000313" key="1">
    <source>
        <dbReference type="EMBL" id="PLC44542.1"/>
    </source>
</evidence>
<sequence length="131" mass="14643">MKVHVTPLKLGGIMKQKWMRAMGGTRGVLRLNTKRDTIDRLSTRVAELIQTEDKREWMLFDAELVWANGSQLLLKGYERRVSGIDTITDYAQTWLVRFPAPGDIGGPAPEHSEAAPPTEEQIENALVEAGV</sequence>
<proteinExistence type="predicted"/>
<name>A0A2N4TXV1_RALPI</name>
<dbReference type="RefSeq" id="WP_102064953.1">
    <property type="nucleotide sequence ID" value="NZ_PKQE01000001.1"/>
</dbReference>
<dbReference type="Proteomes" id="UP000234456">
    <property type="component" value="Unassembled WGS sequence"/>
</dbReference>
<reference evidence="1 2" key="1">
    <citation type="submission" date="2017-12" db="EMBL/GenBank/DDBJ databases">
        <title>Draft genome sequence of Ralstonia pickettii 52.</title>
        <authorList>
            <person name="Zheng B."/>
        </authorList>
    </citation>
    <scope>NUCLEOTIDE SEQUENCE [LARGE SCALE GENOMIC DNA]</scope>
    <source>
        <strain evidence="1 2">52</strain>
    </source>
</reference>
<dbReference type="EMBL" id="PKQE01000001">
    <property type="protein sequence ID" value="PLC44542.1"/>
    <property type="molecule type" value="Genomic_DNA"/>
</dbReference>
<dbReference type="OrthoDB" id="8777575at2"/>
<evidence type="ECO:0000313" key="2">
    <source>
        <dbReference type="Proteomes" id="UP000234456"/>
    </source>
</evidence>